<feature type="region of interest" description="Disordered" evidence="1">
    <location>
        <begin position="73"/>
        <end position="93"/>
    </location>
</feature>
<evidence type="ECO:0000313" key="3">
    <source>
        <dbReference type="Proteomes" id="UP000729402"/>
    </source>
</evidence>
<evidence type="ECO:0000313" key="2">
    <source>
        <dbReference type="EMBL" id="KAG8092016.1"/>
    </source>
</evidence>
<reference evidence="2" key="2">
    <citation type="submission" date="2021-02" db="EMBL/GenBank/DDBJ databases">
        <authorList>
            <person name="Kimball J.A."/>
            <person name="Haas M.W."/>
            <person name="Macchietto M."/>
            <person name="Kono T."/>
            <person name="Duquette J."/>
            <person name="Shao M."/>
        </authorList>
    </citation>
    <scope>NUCLEOTIDE SEQUENCE</scope>
    <source>
        <tissue evidence="2">Fresh leaf tissue</tissue>
    </source>
</reference>
<reference evidence="2" key="1">
    <citation type="journal article" date="2021" name="bioRxiv">
        <title>Whole Genome Assembly and Annotation of Northern Wild Rice, Zizania palustris L., Supports a Whole Genome Duplication in the Zizania Genus.</title>
        <authorList>
            <person name="Haas M."/>
            <person name="Kono T."/>
            <person name="Macchietto M."/>
            <person name="Millas R."/>
            <person name="McGilp L."/>
            <person name="Shao M."/>
            <person name="Duquette J."/>
            <person name="Hirsch C.N."/>
            <person name="Kimball J."/>
        </authorList>
    </citation>
    <scope>NUCLEOTIDE SEQUENCE</scope>
    <source>
        <tissue evidence="2">Fresh leaf tissue</tissue>
    </source>
</reference>
<gene>
    <name evidence="2" type="ORF">GUJ93_ZPchr0012g19861</name>
</gene>
<comment type="caution">
    <text evidence="2">The sequence shown here is derived from an EMBL/GenBank/DDBJ whole genome shotgun (WGS) entry which is preliminary data.</text>
</comment>
<dbReference type="OrthoDB" id="694461at2759"/>
<dbReference type="AlphaFoldDB" id="A0A8J5WNN7"/>
<accession>A0A8J5WNN7</accession>
<name>A0A8J5WNN7_ZIZPA</name>
<proteinExistence type="predicted"/>
<dbReference type="Proteomes" id="UP000729402">
    <property type="component" value="Unassembled WGS sequence"/>
</dbReference>
<keyword evidence="3" id="KW-1185">Reference proteome</keyword>
<dbReference type="EMBL" id="JAAALK010000080">
    <property type="protein sequence ID" value="KAG8092016.1"/>
    <property type="molecule type" value="Genomic_DNA"/>
</dbReference>
<evidence type="ECO:0000256" key="1">
    <source>
        <dbReference type="SAM" id="MobiDB-lite"/>
    </source>
</evidence>
<protein>
    <submittedName>
        <fullName evidence="2">Uncharacterized protein</fullName>
    </submittedName>
</protein>
<organism evidence="2 3">
    <name type="scientific">Zizania palustris</name>
    <name type="common">Northern wild rice</name>
    <dbReference type="NCBI Taxonomy" id="103762"/>
    <lineage>
        <taxon>Eukaryota</taxon>
        <taxon>Viridiplantae</taxon>
        <taxon>Streptophyta</taxon>
        <taxon>Embryophyta</taxon>
        <taxon>Tracheophyta</taxon>
        <taxon>Spermatophyta</taxon>
        <taxon>Magnoliopsida</taxon>
        <taxon>Liliopsida</taxon>
        <taxon>Poales</taxon>
        <taxon>Poaceae</taxon>
        <taxon>BOP clade</taxon>
        <taxon>Oryzoideae</taxon>
        <taxon>Oryzeae</taxon>
        <taxon>Zizaniinae</taxon>
        <taxon>Zizania</taxon>
    </lineage>
</organism>
<sequence length="93" mass="9839">MLSSVPDHHHLKVFFNLPCSTDFSDGLLAPVVLSPSLSAPATNGDGGYYVFNPSTGAALALPDSKVPLKSSFELPTKPYKPCPWPPAAGRRST</sequence>